<sequence length="550" mass="60171">MINRRTFLQRSGLGLAGTLLAPTSLLHSCRPGTARAHIQGSLHGANHATGHVLRQPDRLPPPTRTLRTDVLIVGGGVAGLAARRELARRGKQEVLLVELDEHVGGNSAGGRNKVSAYPWGAHYLPVPDPRNRELLAFLQEAGTISGYDATSGLPIYNEYHLCHDPEERLLLHGHWQQGLVPDLGVPAAEKNQIARFFRLVEELRHATGADGLDAFRIPLDASSGDAQFRQLDALSFAEYLDQQGFTSPHLRWYLDYCCKDDYGTLAAHTSAWAGLHYFASRKGRAHNATAADVLTWPQGNNFLAESLRKQADSPILPHTLAYQLEETPAGLAVLCYDAATRHTMRIEARQVLLATPEFITRRLVAGLPNLARPALALEHVPWVVANLSVAGLPQGPGRPLCWDNVLYGTASVGYVNATHQSLSLNNHGPKVITYYLPLTGPHATATRQAAYRTSYDEWVARILAELETAHPNLATFVQRADVWVWGHGMVAPTPGTIWNPVRKAAMQPWQNKVFFAHTDLSGVSIFEEGFYQGLRAATELLAAAPPTANA</sequence>
<comment type="cofactor">
    <cofactor evidence="1">
        <name>FAD</name>
        <dbReference type="ChEBI" id="CHEBI:57692"/>
    </cofactor>
</comment>
<protein>
    <submittedName>
        <fullName evidence="2">NAD(P)-binding Rossmann-like domain-containing protein</fullName>
    </submittedName>
</protein>
<dbReference type="Pfam" id="PF13450">
    <property type="entry name" value="NAD_binding_8"/>
    <property type="match status" value="1"/>
</dbReference>
<dbReference type="EMBL" id="FZNS01000008">
    <property type="protein sequence ID" value="SNR83023.1"/>
    <property type="molecule type" value="Genomic_DNA"/>
</dbReference>
<dbReference type="InterPro" id="IPR001613">
    <property type="entry name" value="Flavin_amine_oxidase"/>
</dbReference>
<dbReference type="PRINTS" id="PR00757">
    <property type="entry name" value="AMINEOXDASEF"/>
</dbReference>
<dbReference type="Proteomes" id="UP000198310">
    <property type="component" value="Unassembled WGS sequence"/>
</dbReference>
<gene>
    <name evidence="2" type="ORF">SAMN06269173_10865</name>
</gene>
<accession>A0A238ZK04</accession>
<dbReference type="Gene3D" id="3.50.50.60">
    <property type="entry name" value="FAD/NAD(P)-binding domain"/>
    <property type="match status" value="1"/>
</dbReference>
<name>A0A238ZK04_9BACT</name>
<dbReference type="AlphaFoldDB" id="A0A238ZK04"/>
<evidence type="ECO:0000313" key="2">
    <source>
        <dbReference type="EMBL" id="SNR83023.1"/>
    </source>
</evidence>
<dbReference type="InterPro" id="IPR036188">
    <property type="entry name" value="FAD/NAD-bd_sf"/>
</dbReference>
<dbReference type="InterPro" id="IPR006311">
    <property type="entry name" value="TAT_signal"/>
</dbReference>
<dbReference type="SUPFAM" id="SSF51905">
    <property type="entry name" value="FAD/NAD(P)-binding domain"/>
    <property type="match status" value="1"/>
</dbReference>
<dbReference type="GO" id="GO:0016491">
    <property type="term" value="F:oxidoreductase activity"/>
    <property type="evidence" value="ECO:0007669"/>
    <property type="project" value="InterPro"/>
</dbReference>
<dbReference type="PROSITE" id="PS51318">
    <property type="entry name" value="TAT"/>
    <property type="match status" value="1"/>
</dbReference>
<evidence type="ECO:0000313" key="3">
    <source>
        <dbReference type="Proteomes" id="UP000198310"/>
    </source>
</evidence>
<organism evidence="2 3">
    <name type="scientific">Hymenobacter mucosus</name>
    <dbReference type="NCBI Taxonomy" id="1411120"/>
    <lineage>
        <taxon>Bacteria</taxon>
        <taxon>Pseudomonadati</taxon>
        <taxon>Bacteroidota</taxon>
        <taxon>Cytophagia</taxon>
        <taxon>Cytophagales</taxon>
        <taxon>Hymenobacteraceae</taxon>
        <taxon>Hymenobacter</taxon>
    </lineage>
</organism>
<dbReference type="RefSeq" id="WP_089333544.1">
    <property type="nucleotide sequence ID" value="NZ_FZNS01000008.1"/>
</dbReference>
<reference evidence="3" key="1">
    <citation type="submission" date="2017-06" db="EMBL/GenBank/DDBJ databases">
        <authorList>
            <person name="Varghese N."/>
            <person name="Submissions S."/>
        </authorList>
    </citation>
    <scope>NUCLEOTIDE SEQUENCE [LARGE SCALE GENOMIC DNA]</scope>
    <source>
        <strain evidence="3">DSM 28041</strain>
    </source>
</reference>
<keyword evidence="3" id="KW-1185">Reference proteome</keyword>
<proteinExistence type="predicted"/>
<evidence type="ECO:0000256" key="1">
    <source>
        <dbReference type="ARBA" id="ARBA00001974"/>
    </source>
</evidence>